<dbReference type="GO" id="GO:0048477">
    <property type="term" value="P:oogenesis"/>
    <property type="evidence" value="ECO:0007669"/>
    <property type="project" value="UniProtKB-KW"/>
</dbReference>
<evidence type="ECO:0000313" key="21">
    <source>
        <dbReference type="WBParaSite" id="sdigi.contig127.g4892.t1"/>
    </source>
</evidence>
<comment type="similarity">
    <text evidence="1">Belongs to the protein kinase superfamily. TKL Ser/Thr protein kinase family. RAF subfamily.</text>
</comment>
<accession>A0A915PF33</accession>
<dbReference type="InterPro" id="IPR000719">
    <property type="entry name" value="Prot_kinase_dom"/>
</dbReference>
<dbReference type="PROSITE" id="PS00479">
    <property type="entry name" value="ZF_DAG_PE_1"/>
    <property type="match status" value="1"/>
</dbReference>
<keyword evidence="10" id="KW-0896">Oogenesis</keyword>
<dbReference type="Gene3D" id="3.10.20.90">
    <property type="entry name" value="Phosphatidylinositol 3-kinase Catalytic Subunit, Chain A, domain 1"/>
    <property type="match status" value="1"/>
</dbReference>
<evidence type="ECO:0000256" key="3">
    <source>
        <dbReference type="ARBA" id="ARBA00022527"/>
    </source>
</evidence>
<dbReference type="SUPFAM" id="SSF56112">
    <property type="entry name" value="Protein kinase-like (PK-like)"/>
    <property type="match status" value="1"/>
</dbReference>
<dbReference type="CDD" id="cd20811">
    <property type="entry name" value="C1_Raf"/>
    <property type="match status" value="1"/>
</dbReference>
<dbReference type="Pfam" id="PF02196">
    <property type="entry name" value="RBD"/>
    <property type="match status" value="1"/>
</dbReference>
<organism evidence="20 21">
    <name type="scientific">Setaria digitata</name>
    <dbReference type="NCBI Taxonomy" id="48799"/>
    <lineage>
        <taxon>Eukaryota</taxon>
        <taxon>Metazoa</taxon>
        <taxon>Ecdysozoa</taxon>
        <taxon>Nematoda</taxon>
        <taxon>Chromadorea</taxon>
        <taxon>Rhabditida</taxon>
        <taxon>Spirurina</taxon>
        <taxon>Spiruromorpha</taxon>
        <taxon>Filarioidea</taxon>
        <taxon>Setariidae</taxon>
        <taxon>Setaria</taxon>
    </lineage>
</organism>
<evidence type="ECO:0000256" key="1">
    <source>
        <dbReference type="ARBA" id="ARBA00010507"/>
    </source>
</evidence>
<dbReference type="InterPro" id="IPR011009">
    <property type="entry name" value="Kinase-like_dom_sf"/>
</dbReference>
<evidence type="ECO:0000256" key="11">
    <source>
        <dbReference type="ARBA" id="ARBA00023254"/>
    </source>
</evidence>
<dbReference type="GO" id="GO:0006950">
    <property type="term" value="P:response to stress"/>
    <property type="evidence" value="ECO:0007669"/>
    <property type="project" value="UniProtKB-ARBA"/>
</dbReference>
<feature type="domain" description="Protein kinase" evidence="17">
    <location>
        <begin position="519"/>
        <end position="788"/>
    </location>
</feature>
<keyword evidence="20" id="KW-1185">Reference proteome</keyword>
<evidence type="ECO:0000256" key="5">
    <source>
        <dbReference type="ARBA" id="ARBA00022723"/>
    </source>
</evidence>
<dbReference type="InterPro" id="IPR017441">
    <property type="entry name" value="Protein_kinase_ATP_BS"/>
</dbReference>
<dbReference type="InterPro" id="IPR003116">
    <property type="entry name" value="RBD_dom"/>
</dbReference>
<dbReference type="InterPro" id="IPR001245">
    <property type="entry name" value="Ser-Thr/Tyr_kinase_cat_dom"/>
</dbReference>
<keyword evidence="8" id="KW-0862">Zinc</keyword>
<keyword evidence="11" id="KW-0469">Meiosis</keyword>
<proteinExistence type="inferred from homology"/>
<dbReference type="SMART" id="SM00220">
    <property type="entry name" value="S_TKc"/>
    <property type="match status" value="1"/>
</dbReference>
<dbReference type="AlphaFoldDB" id="A0A915PF33"/>
<evidence type="ECO:0000256" key="2">
    <source>
        <dbReference type="ARBA" id="ARBA00012513"/>
    </source>
</evidence>
<sequence>MTAQRYLAAPVQLSDGDSFWCWLGWSDTQWCLLEQKDFWHSYVSSTERFILDECTTSDPYRTAVENINGLIRMSVLGDVAEGCSGCQVSQSLSPLIGPSSPVSEILRQDVYSSRGGGSPSPCTSPKRLSDSLILLHLPFNQHSKVEVKPGILARDAIAKILEKRAILPQMCRVCIGGDPSSPRIDLSMDLETLSNTLEKKELWVHSAYLSILVSIKHSFVRKTFLSVAFCDVCHKQIWLQGYRCELCQFTFHQKCGSKVPNYCDRMQQISHDVRMANKLRDICDQYEGPNAALVAEIIQHFQSPATDSLPNRVGISRQQAVRLPGRPEISVGINESSRDRSSSAPNIYEITKDETLRETKVLDALSSNVHVFVHPSGAAKTGKLTNFSAFRDWQLAGNRRPNRLHPSALAGMGSPCFTTSPSSTSSSPPPAYSGATYDPSSGLPPTPPQSAPPQKTFGFRFRSKNCFDSGPNDKIPIKGPGGRSSISSDRLGEPHESDYKEKLKQRILMEGWEIDRSLVTYHKKIGSGSFGTVYLGSYFGKVAIKKLNVGEPSPAQLQAFKNEVGVLKKTRHANVLLFMGWLREPDLAIVTQWCEGSSLYRQIHVNEPRVDFEISSVIDICKQIAQGMNYLHSRHIIHRDLKTNNIFLTDDGTVKIGDFGLATVKTRWSGGQQNQQPTGSILWMAPEVIRMQDTNPYTTLSDVYSFGICLFELLSGILPYSHINSRDQILFMVGRGYLKPDLTKVRHDTPKGLLTLLEKCIKFSRDERPEFEQVLIYLERASAGLPRLKRSVSEPQMYRSYYDHDFLLPVQTPNSPKPNVATNFPLFTTCSWTDQL</sequence>
<feature type="domain" description="Phorbol-ester/DAG-type" evidence="18">
    <location>
        <begin position="216"/>
        <end position="263"/>
    </location>
</feature>
<dbReference type="GO" id="GO:0005524">
    <property type="term" value="F:ATP binding"/>
    <property type="evidence" value="ECO:0007669"/>
    <property type="project" value="UniProtKB-UniRule"/>
</dbReference>
<dbReference type="InterPro" id="IPR002219">
    <property type="entry name" value="PKC_DAG/PE"/>
</dbReference>
<dbReference type="PROSITE" id="PS00108">
    <property type="entry name" value="PROTEIN_KINASE_ST"/>
    <property type="match status" value="1"/>
</dbReference>
<dbReference type="WBParaSite" id="sdigi.contig127.g4892.t1">
    <property type="protein sequence ID" value="sdigi.contig127.g4892.t1"/>
    <property type="gene ID" value="sdigi.contig127.g4892"/>
</dbReference>
<evidence type="ECO:0000256" key="9">
    <source>
        <dbReference type="ARBA" id="ARBA00022840"/>
    </source>
</evidence>
<dbReference type="FunFam" id="3.30.200.20:FF:000024">
    <property type="entry name" value="B-Raf proto-oncogene serine/threonine-protein kinase"/>
    <property type="match status" value="1"/>
</dbReference>
<evidence type="ECO:0000256" key="13">
    <source>
        <dbReference type="ARBA" id="ARBA00070327"/>
    </source>
</evidence>
<dbReference type="GO" id="GO:0046872">
    <property type="term" value="F:metal ion binding"/>
    <property type="evidence" value="ECO:0007669"/>
    <property type="project" value="UniProtKB-KW"/>
</dbReference>
<evidence type="ECO:0000313" key="20">
    <source>
        <dbReference type="Proteomes" id="UP000887581"/>
    </source>
</evidence>
<keyword evidence="6 15" id="KW-0547">Nucleotide-binding</keyword>
<comment type="subunit">
    <text evidence="12">Interacts with cdf-1 in a zinc-dependent manner which promotes its activity.</text>
</comment>
<dbReference type="EC" id="2.7.11.1" evidence="2"/>
<dbReference type="CDD" id="cd14062">
    <property type="entry name" value="STKc_Raf"/>
    <property type="match status" value="1"/>
</dbReference>
<dbReference type="SUPFAM" id="SSF54236">
    <property type="entry name" value="Ubiquitin-like"/>
    <property type="match status" value="1"/>
</dbReference>
<keyword evidence="7" id="KW-0418">Kinase</keyword>
<dbReference type="PANTHER" id="PTHR44329">
    <property type="entry name" value="SERINE/THREONINE-PROTEIN KINASE TNNI3K-RELATED"/>
    <property type="match status" value="1"/>
</dbReference>
<name>A0A915PF33_9BILA</name>
<dbReference type="Gene3D" id="3.30.200.20">
    <property type="entry name" value="Phosphorylase Kinase, domain 1"/>
    <property type="match status" value="1"/>
</dbReference>
<keyword evidence="5" id="KW-0479">Metal-binding</keyword>
<evidence type="ECO:0000259" key="18">
    <source>
        <dbReference type="PROSITE" id="PS50081"/>
    </source>
</evidence>
<evidence type="ECO:0000256" key="7">
    <source>
        <dbReference type="ARBA" id="ARBA00022777"/>
    </source>
</evidence>
<dbReference type="PROSITE" id="PS00107">
    <property type="entry name" value="PROTEIN_KINASE_ATP"/>
    <property type="match status" value="1"/>
</dbReference>
<evidence type="ECO:0000256" key="14">
    <source>
        <dbReference type="ARBA" id="ARBA00079172"/>
    </source>
</evidence>
<dbReference type="Pfam" id="PF07714">
    <property type="entry name" value="PK_Tyr_Ser-Thr"/>
    <property type="match status" value="1"/>
</dbReference>
<dbReference type="Gene3D" id="1.10.510.10">
    <property type="entry name" value="Transferase(Phosphotransferase) domain 1"/>
    <property type="match status" value="1"/>
</dbReference>
<dbReference type="SUPFAM" id="SSF57889">
    <property type="entry name" value="Cysteine-rich domain"/>
    <property type="match status" value="1"/>
</dbReference>
<evidence type="ECO:0000256" key="8">
    <source>
        <dbReference type="ARBA" id="ARBA00022833"/>
    </source>
</evidence>
<keyword evidence="4" id="KW-0808">Transferase</keyword>
<dbReference type="Gene3D" id="3.30.60.20">
    <property type="match status" value="1"/>
</dbReference>
<evidence type="ECO:0000256" key="10">
    <source>
        <dbReference type="ARBA" id="ARBA00022943"/>
    </source>
</evidence>
<evidence type="ECO:0000259" key="19">
    <source>
        <dbReference type="PROSITE" id="PS50898"/>
    </source>
</evidence>
<evidence type="ECO:0000259" key="17">
    <source>
        <dbReference type="PROSITE" id="PS50011"/>
    </source>
</evidence>
<dbReference type="PANTHER" id="PTHR44329:SF262">
    <property type="entry name" value="RAF HOMOLOG SERINE_THREONINE-PROTEIN KINASE RAF"/>
    <property type="match status" value="1"/>
</dbReference>
<keyword evidence="9 15" id="KW-0067">ATP-binding</keyword>
<dbReference type="SMART" id="SM00455">
    <property type="entry name" value="RBD"/>
    <property type="match status" value="1"/>
</dbReference>
<dbReference type="GO" id="GO:0051321">
    <property type="term" value="P:meiotic cell cycle"/>
    <property type="evidence" value="ECO:0007669"/>
    <property type="project" value="UniProtKB-KW"/>
</dbReference>
<evidence type="ECO:0000256" key="15">
    <source>
        <dbReference type="PROSITE-ProRule" id="PRU10141"/>
    </source>
</evidence>
<dbReference type="PROSITE" id="PS50011">
    <property type="entry name" value="PROTEIN_KINASE_DOM"/>
    <property type="match status" value="1"/>
</dbReference>
<dbReference type="PROSITE" id="PS50898">
    <property type="entry name" value="RBD"/>
    <property type="match status" value="1"/>
</dbReference>
<evidence type="ECO:0000256" key="12">
    <source>
        <dbReference type="ARBA" id="ARBA00064215"/>
    </source>
</evidence>
<reference evidence="21" key="1">
    <citation type="submission" date="2022-11" db="UniProtKB">
        <authorList>
            <consortium name="WormBaseParasite"/>
        </authorList>
    </citation>
    <scope>IDENTIFICATION</scope>
</reference>
<dbReference type="PROSITE" id="PS50081">
    <property type="entry name" value="ZF_DAG_PE_2"/>
    <property type="match status" value="1"/>
</dbReference>
<evidence type="ECO:0000256" key="16">
    <source>
        <dbReference type="SAM" id="MobiDB-lite"/>
    </source>
</evidence>
<dbReference type="Pfam" id="PF00130">
    <property type="entry name" value="C1_1"/>
    <property type="match status" value="1"/>
</dbReference>
<dbReference type="InterPro" id="IPR008271">
    <property type="entry name" value="Ser/Thr_kinase_AS"/>
</dbReference>
<feature type="domain" description="RBD" evidence="19">
    <location>
        <begin position="131"/>
        <end position="207"/>
    </location>
</feature>
<feature type="region of interest" description="Disordered" evidence="16">
    <location>
        <begin position="401"/>
        <end position="498"/>
    </location>
</feature>
<keyword evidence="3" id="KW-0723">Serine/threonine-protein kinase</keyword>
<dbReference type="Proteomes" id="UP000887581">
    <property type="component" value="Unplaced"/>
</dbReference>
<protein>
    <recommendedName>
        <fullName evidence="13">Raf homolog serine/threonine-protein kinase</fullName>
        <ecNumber evidence="2">2.7.11.1</ecNumber>
    </recommendedName>
    <alternativeName>
        <fullName evidence="14">Abnormal cell lineage protein 45</fullName>
    </alternativeName>
</protein>
<evidence type="ECO:0000256" key="4">
    <source>
        <dbReference type="ARBA" id="ARBA00022679"/>
    </source>
</evidence>
<dbReference type="InterPro" id="IPR029071">
    <property type="entry name" value="Ubiquitin-like_domsf"/>
</dbReference>
<dbReference type="GO" id="GO:0004709">
    <property type="term" value="F:MAP kinase kinase kinase activity"/>
    <property type="evidence" value="ECO:0007669"/>
    <property type="project" value="TreeGrafter"/>
</dbReference>
<dbReference type="SMART" id="SM00109">
    <property type="entry name" value="C1"/>
    <property type="match status" value="1"/>
</dbReference>
<feature type="compositionally biased region" description="Pro residues" evidence="16">
    <location>
        <begin position="442"/>
        <end position="451"/>
    </location>
</feature>
<feature type="binding site" evidence="15">
    <location>
        <position position="546"/>
    </location>
    <ligand>
        <name>ATP</name>
        <dbReference type="ChEBI" id="CHEBI:30616"/>
    </ligand>
</feature>
<evidence type="ECO:0000256" key="6">
    <source>
        <dbReference type="ARBA" id="ARBA00022741"/>
    </source>
</evidence>
<keyword evidence="10" id="KW-0221">Differentiation</keyword>
<dbReference type="InterPro" id="IPR051681">
    <property type="entry name" value="Ser/Thr_Kinases-Pseudokinases"/>
</dbReference>
<dbReference type="InterPro" id="IPR046349">
    <property type="entry name" value="C1-like_sf"/>
</dbReference>